<dbReference type="InterPro" id="IPR005133">
    <property type="entry name" value="PhaG_MnhG_YufB"/>
</dbReference>
<evidence type="ECO:0000256" key="3">
    <source>
        <dbReference type="ARBA" id="ARBA00022449"/>
    </source>
</evidence>
<feature type="transmembrane region" description="Helical" evidence="5">
    <location>
        <begin position="6"/>
        <end position="30"/>
    </location>
</feature>
<dbReference type="GO" id="GO:0016020">
    <property type="term" value="C:membrane"/>
    <property type="evidence" value="ECO:0007669"/>
    <property type="project" value="UniProtKB-SubCell"/>
</dbReference>
<keyword evidence="5" id="KW-0472">Membrane</keyword>
<keyword evidence="3" id="KW-0813">Transport</keyword>
<organism evidence="6 7">
    <name type="scientific">Listeria ivanovii</name>
    <dbReference type="NCBI Taxonomy" id="1638"/>
    <lineage>
        <taxon>Bacteria</taxon>
        <taxon>Bacillati</taxon>
        <taxon>Bacillota</taxon>
        <taxon>Bacilli</taxon>
        <taxon>Bacillales</taxon>
        <taxon>Listeriaceae</taxon>
        <taxon>Listeria</taxon>
    </lineage>
</organism>
<reference evidence="6 7" key="1">
    <citation type="submission" date="2016-10" db="EMBL/GenBank/DDBJ databases">
        <authorList>
            <person name="Varghese N."/>
            <person name="Submissions S."/>
        </authorList>
    </citation>
    <scope>NUCLEOTIDE SEQUENCE [LARGE SCALE GENOMIC DNA]</scope>
    <source>
        <strain evidence="6 7">ATCC 49954</strain>
    </source>
</reference>
<gene>
    <name evidence="6" type="ORF">SAMN05421782_11419</name>
</gene>
<keyword evidence="3" id="KW-0050">Antiport</keyword>
<feature type="transmembrane region" description="Helical" evidence="5">
    <location>
        <begin position="68"/>
        <end position="90"/>
    </location>
</feature>
<evidence type="ECO:0000256" key="4">
    <source>
        <dbReference type="SAM" id="MobiDB-lite"/>
    </source>
</evidence>
<dbReference type="Pfam" id="PF03334">
    <property type="entry name" value="PhaG_MnhG_YufB"/>
    <property type="match status" value="1"/>
</dbReference>
<dbReference type="PANTHER" id="PTHR34703:SF1">
    <property type="entry name" value="ANTIPORTER SUBUNIT MNHG2-RELATED"/>
    <property type="match status" value="1"/>
</dbReference>
<dbReference type="EMBL" id="FNMX01000014">
    <property type="protein sequence ID" value="SDX24195.1"/>
    <property type="molecule type" value="Genomic_DNA"/>
</dbReference>
<accession>A0AAX2DSG2</accession>
<dbReference type="AlphaFoldDB" id="A0AAX2DSG2"/>
<dbReference type="GO" id="GO:0015385">
    <property type="term" value="F:sodium:proton antiporter activity"/>
    <property type="evidence" value="ECO:0007669"/>
    <property type="project" value="TreeGrafter"/>
</dbReference>
<sequence length="199" mass="22995">MTVNVIIEIIISVMILIGGLLSILAAIGVIRLPDVYTRTHAAGISNTFGVSLLLFATVGYFFHSGEGFNARVLLAILFIFLTTPVASHLINRAAYDTGVPLAIRIRDQLRSVKKDDIKKKKNLIIRQEQIEKARQEREELEERMEWERREEKIDAREDKEEEQREREEQTIEEQSDDSEHEIIEQDESETEEDEDKTKK</sequence>
<evidence type="ECO:0000313" key="6">
    <source>
        <dbReference type="EMBL" id="SDX24195.1"/>
    </source>
</evidence>
<evidence type="ECO:0000256" key="2">
    <source>
        <dbReference type="ARBA" id="ARBA00008404"/>
    </source>
</evidence>
<dbReference type="NCBIfam" id="NF009314">
    <property type="entry name" value="PRK12674.1-2"/>
    <property type="match status" value="1"/>
</dbReference>
<feature type="transmembrane region" description="Helical" evidence="5">
    <location>
        <begin position="42"/>
        <end position="62"/>
    </location>
</feature>
<dbReference type="NCBIfam" id="NF009235">
    <property type="entry name" value="PRK12585.1"/>
    <property type="match status" value="1"/>
</dbReference>
<dbReference type="PANTHER" id="PTHR34703">
    <property type="entry name" value="ANTIPORTER SUBUNIT MNHG2-RELATED"/>
    <property type="match status" value="1"/>
</dbReference>
<dbReference type="NCBIfam" id="TIGR01300">
    <property type="entry name" value="CPA3_mnhG_phaG"/>
    <property type="match status" value="1"/>
</dbReference>
<comment type="subcellular location">
    <subcellularLocation>
        <location evidence="1">Membrane</location>
        <topology evidence="1">Multi-pass membrane protein</topology>
    </subcellularLocation>
</comment>
<feature type="region of interest" description="Disordered" evidence="4">
    <location>
        <begin position="136"/>
        <end position="199"/>
    </location>
</feature>
<feature type="compositionally biased region" description="Basic and acidic residues" evidence="4">
    <location>
        <begin position="143"/>
        <end position="169"/>
    </location>
</feature>
<evidence type="ECO:0000313" key="7">
    <source>
        <dbReference type="Proteomes" id="UP000183610"/>
    </source>
</evidence>
<dbReference type="Proteomes" id="UP000183610">
    <property type="component" value="Unassembled WGS sequence"/>
</dbReference>
<proteinExistence type="inferred from homology"/>
<protein>
    <submittedName>
        <fullName evidence="6">Multisubunit sodium/proton antiporter, MrpG subunit</fullName>
    </submittedName>
</protein>
<evidence type="ECO:0000256" key="1">
    <source>
        <dbReference type="ARBA" id="ARBA00004141"/>
    </source>
</evidence>
<keyword evidence="5" id="KW-0812">Transmembrane</keyword>
<comment type="similarity">
    <text evidence="2">Belongs to the CPA3 antiporters (TC 2.A.63) subunit G family.</text>
</comment>
<keyword evidence="5" id="KW-1133">Transmembrane helix</keyword>
<comment type="caution">
    <text evidence="6">The sequence shown here is derived from an EMBL/GenBank/DDBJ whole genome shotgun (WGS) entry which is preliminary data.</text>
</comment>
<feature type="compositionally biased region" description="Acidic residues" evidence="4">
    <location>
        <begin position="170"/>
        <end position="199"/>
    </location>
</feature>
<evidence type="ECO:0000256" key="5">
    <source>
        <dbReference type="SAM" id="Phobius"/>
    </source>
</evidence>
<name>A0AAX2DSG2_LISIV</name>